<feature type="domain" description="Solute-binding protein family 3/N-terminal" evidence="1">
    <location>
        <begin position="26"/>
        <end position="257"/>
    </location>
</feature>
<accession>A0A4P2VMN3</accession>
<name>A0A4P2VMN3_FLUSA</name>
<evidence type="ECO:0000313" key="3">
    <source>
        <dbReference type="Proteomes" id="UP000291236"/>
    </source>
</evidence>
<protein>
    <recommendedName>
        <fullName evidence="1">Solute-binding protein family 3/N-terminal domain-containing protein</fullName>
    </recommendedName>
</protein>
<dbReference type="Gene3D" id="3.40.190.10">
    <property type="entry name" value="Periplasmic binding protein-like II"/>
    <property type="match status" value="2"/>
</dbReference>
<dbReference type="SUPFAM" id="SSF53850">
    <property type="entry name" value="Periplasmic binding protein-like II"/>
    <property type="match status" value="1"/>
</dbReference>
<dbReference type="AlphaFoldDB" id="A0A4P2VMN3"/>
<dbReference type="RefSeq" id="WP_130608423.1">
    <property type="nucleotide sequence ID" value="NZ_AP019368.1"/>
</dbReference>
<gene>
    <name evidence="2" type="ORF">JCM31447_15930</name>
</gene>
<dbReference type="OrthoDB" id="2509690at2"/>
<dbReference type="KEGG" id="sbf:JCM31447_15930"/>
<dbReference type="Proteomes" id="UP000291236">
    <property type="component" value="Chromosome"/>
</dbReference>
<evidence type="ECO:0000259" key="1">
    <source>
        <dbReference type="SMART" id="SM00062"/>
    </source>
</evidence>
<proteinExistence type="predicted"/>
<reference evidence="2 3" key="1">
    <citation type="submission" date="2018-12" db="EMBL/GenBank/DDBJ databases">
        <title>Rubrispira sanarue gen. nov., sp., nov., a member of the order Silvanigrellales, isolated from a brackish lake in Hamamatsu Japan.</title>
        <authorList>
            <person name="Maejima Y."/>
            <person name="Iino T."/>
            <person name="Muraguchi Y."/>
            <person name="Fukuda K."/>
            <person name="Nojiri H."/>
            <person name="Ohkuma M."/>
            <person name="Moriuchi R."/>
            <person name="Dohra H."/>
            <person name="Kimbara K."/>
            <person name="Shintani M."/>
        </authorList>
    </citation>
    <scope>NUCLEOTIDE SEQUENCE [LARGE SCALE GENOMIC DNA]</scope>
    <source>
        <strain evidence="2 3">RF1110005</strain>
    </source>
</reference>
<organism evidence="2 3">
    <name type="scientific">Fluviispira sanaruensis</name>
    <dbReference type="NCBI Taxonomy" id="2493639"/>
    <lineage>
        <taxon>Bacteria</taxon>
        <taxon>Pseudomonadati</taxon>
        <taxon>Bdellovibrionota</taxon>
        <taxon>Oligoflexia</taxon>
        <taxon>Silvanigrellales</taxon>
        <taxon>Silvanigrellaceae</taxon>
        <taxon>Fluviispira</taxon>
    </lineage>
</organism>
<sequence>MKQTKNSIFILLILMHINCLAMSKINVKIAYFDNFYPFSFSDENVTKGIFVDYLEFVFHNSKKYNVTSYSFPWERAQDFVRKNQYDGHITLVNEKRNQFLFHNKNPIFTDYLLVVYSKNNKNKNLIKNVKSKNDLKKFTINDYIGNSLSELYYPKKDGFDIDFSASIEACFKKLLNGRGDVILADRSIIDMLMSQRKRASIGFIDASFIVPKYEYFLHLRKNLPYAKEFIDEFDKLSKEKENIKKFSELYKYYINNVSKYKKYENNINE</sequence>
<evidence type="ECO:0000313" key="2">
    <source>
        <dbReference type="EMBL" id="BBH53150.1"/>
    </source>
</evidence>
<dbReference type="EMBL" id="AP019368">
    <property type="protein sequence ID" value="BBH53150.1"/>
    <property type="molecule type" value="Genomic_DNA"/>
</dbReference>
<dbReference type="SMART" id="SM00062">
    <property type="entry name" value="PBPb"/>
    <property type="match status" value="1"/>
</dbReference>
<keyword evidence="3" id="KW-1185">Reference proteome</keyword>
<dbReference type="InterPro" id="IPR001638">
    <property type="entry name" value="Solute-binding_3/MltF_N"/>
</dbReference>